<evidence type="ECO:0000256" key="5">
    <source>
        <dbReference type="ARBA" id="ARBA00022989"/>
    </source>
</evidence>
<dbReference type="SUPFAM" id="SSF52540">
    <property type="entry name" value="P-loop containing nucleoside triphosphate hydrolases"/>
    <property type="match status" value="1"/>
</dbReference>
<dbReference type="InterPro" id="IPR003593">
    <property type="entry name" value="AAA+_ATPase"/>
</dbReference>
<dbReference type="GO" id="GO:0005524">
    <property type="term" value="F:ATP binding"/>
    <property type="evidence" value="ECO:0007669"/>
    <property type="project" value="UniProtKB-KW"/>
</dbReference>
<comment type="caution">
    <text evidence="11">The sequence shown here is derived from an EMBL/GenBank/DDBJ whole genome shotgun (WGS) entry which is preliminary data.</text>
</comment>
<evidence type="ECO:0000256" key="2">
    <source>
        <dbReference type="ARBA" id="ARBA00022692"/>
    </source>
</evidence>
<evidence type="ECO:0000256" key="6">
    <source>
        <dbReference type="ARBA" id="ARBA00023136"/>
    </source>
</evidence>
<feature type="transmembrane region" description="Helical" evidence="8">
    <location>
        <begin position="307"/>
        <end position="329"/>
    </location>
</feature>
<accession>A0ABP7F6E4</accession>
<protein>
    <submittedName>
        <fullName evidence="11">ABC transporter ATP-binding protein</fullName>
    </submittedName>
</protein>
<feature type="region of interest" description="Disordered" evidence="7">
    <location>
        <begin position="1"/>
        <end position="62"/>
    </location>
</feature>
<name>A0ABP7F6E4_9ACTN</name>
<dbReference type="InterPro" id="IPR011527">
    <property type="entry name" value="ABC1_TM_dom"/>
</dbReference>
<dbReference type="CDD" id="cd07346">
    <property type="entry name" value="ABC_6TM_exporters"/>
    <property type="match status" value="1"/>
</dbReference>
<keyword evidence="3" id="KW-0547">Nucleotide-binding</keyword>
<feature type="transmembrane region" description="Helical" evidence="8">
    <location>
        <begin position="86"/>
        <end position="109"/>
    </location>
</feature>
<evidence type="ECO:0000313" key="11">
    <source>
        <dbReference type="EMBL" id="GAA3732410.1"/>
    </source>
</evidence>
<dbReference type="RefSeq" id="WP_345647207.1">
    <property type="nucleotide sequence ID" value="NZ_BAABEP010000019.1"/>
</dbReference>
<evidence type="ECO:0000259" key="9">
    <source>
        <dbReference type="PROSITE" id="PS50893"/>
    </source>
</evidence>
<keyword evidence="2 8" id="KW-0812">Transmembrane</keyword>
<dbReference type="PROSITE" id="PS50929">
    <property type="entry name" value="ABC_TM1F"/>
    <property type="match status" value="1"/>
</dbReference>
<evidence type="ECO:0000259" key="10">
    <source>
        <dbReference type="PROSITE" id="PS50929"/>
    </source>
</evidence>
<proteinExistence type="predicted"/>
<reference evidence="12" key="1">
    <citation type="journal article" date="2019" name="Int. J. Syst. Evol. Microbiol.">
        <title>The Global Catalogue of Microorganisms (GCM) 10K type strain sequencing project: providing services to taxonomists for standard genome sequencing and annotation.</title>
        <authorList>
            <consortium name="The Broad Institute Genomics Platform"/>
            <consortium name="The Broad Institute Genome Sequencing Center for Infectious Disease"/>
            <person name="Wu L."/>
            <person name="Ma J."/>
        </authorList>
    </citation>
    <scope>NUCLEOTIDE SEQUENCE [LARGE SCALE GENOMIC DNA]</scope>
    <source>
        <strain evidence="12">JCM 30846</strain>
    </source>
</reference>
<dbReference type="Gene3D" id="3.40.50.300">
    <property type="entry name" value="P-loop containing nucleotide triphosphate hydrolases"/>
    <property type="match status" value="1"/>
</dbReference>
<evidence type="ECO:0000256" key="3">
    <source>
        <dbReference type="ARBA" id="ARBA00022741"/>
    </source>
</evidence>
<evidence type="ECO:0000256" key="7">
    <source>
        <dbReference type="SAM" id="MobiDB-lite"/>
    </source>
</evidence>
<feature type="domain" description="ABC transporter" evidence="9">
    <location>
        <begin position="402"/>
        <end position="636"/>
    </location>
</feature>
<dbReference type="EMBL" id="BAABEP010000019">
    <property type="protein sequence ID" value="GAA3732410.1"/>
    <property type="molecule type" value="Genomic_DNA"/>
</dbReference>
<dbReference type="InterPro" id="IPR027417">
    <property type="entry name" value="P-loop_NTPase"/>
</dbReference>
<keyword evidence="4 11" id="KW-0067">ATP-binding</keyword>
<evidence type="ECO:0000256" key="4">
    <source>
        <dbReference type="ARBA" id="ARBA00022840"/>
    </source>
</evidence>
<dbReference type="PANTHER" id="PTHR43394">
    <property type="entry name" value="ATP-DEPENDENT PERMEASE MDL1, MITOCHONDRIAL"/>
    <property type="match status" value="1"/>
</dbReference>
<evidence type="ECO:0000256" key="8">
    <source>
        <dbReference type="SAM" id="Phobius"/>
    </source>
</evidence>
<gene>
    <name evidence="11" type="ORF">GCM10023082_32420</name>
</gene>
<evidence type="ECO:0000313" key="12">
    <source>
        <dbReference type="Proteomes" id="UP001499884"/>
    </source>
</evidence>
<keyword evidence="5 8" id="KW-1133">Transmembrane helix</keyword>
<dbReference type="PANTHER" id="PTHR43394:SF1">
    <property type="entry name" value="ATP-BINDING CASSETTE SUB-FAMILY B MEMBER 10, MITOCHONDRIAL"/>
    <property type="match status" value="1"/>
</dbReference>
<evidence type="ECO:0000256" key="1">
    <source>
        <dbReference type="ARBA" id="ARBA00004651"/>
    </source>
</evidence>
<comment type="subcellular location">
    <subcellularLocation>
        <location evidence="1">Cell membrane</location>
        <topology evidence="1">Multi-pass membrane protein</topology>
    </subcellularLocation>
</comment>
<dbReference type="InterPro" id="IPR003439">
    <property type="entry name" value="ABC_transporter-like_ATP-bd"/>
</dbReference>
<dbReference type="Proteomes" id="UP001499884">
    <property type="component" value="Unassembled WGS sequence"/>
</dbReference>
<dbReference type="SUPFAM" id="SSF90123">
    <property type="entry name" value="ABC transporter transmembrane region"/>
    <property type="match status" value="1"/>
</dbReference>
<dbReference type="InterPro" id="IPR039421">
    <property type="entry name" value="Type_1_exporter"/>
</dbReference>
<dbReference type="PROSITE" id="PS50893">
    <property type="entry name" value="ABC_TRANSPORTER_2"/>
    <property type="match status" value="1"/>
</dbReference>
<sequence>MTDRNGPQDRRQPRRQDRDGEQAGAPGSRDAQDPAPAGAAVPPQRHEPRPGPGGDPAGASCGSGLPVAGVRAVRRAGVGLVRADRAVFAGMLGLNAAAAAAGLLAPWLLGRVVDTVVTGGGGVAAVDRLSLAVVACAVGQLLLTRWGRLLAHRFGERASARVRGQFTARALALPAATVERAGTGDLAARGTGDVPAVGAALRDVVPEVLVASLQALAVLAATLLLAPALGALGLVFLLGIPAAARWYLRRARAAYLAQGEAQSALAGTLAATAAGARTVEALGLQRRRAEAMEAVADSWVRSRERTLLLRSVLFPAVDVSYVLPVVAVLLAGGALARHGAVSLGTVVTCVLYLRQLSTPLDAVLQRMEALQGGLASFARVEGLAAAPASSATAGAEPEGGLVEVADVYFGYPGADRDVLRGVRLSVRPGERLAVVGPSGAGKSTLGRLLVGIDRPRSGEVTVGGAPVADLTPERLRRQVVLVTQEHHVFRAGVRDNLLLAAPDADDTRLLAALDAVGADWVAALPDGLGTELGAGRYEVDGAQAQQLALARVVLADPAVVVLDEATALLDPATARNAERALAAVLAGRTVVAIAHRLHTAHDADRVAVLEGGRITELGTHDALVAAGGPYAALWAAWHGTGDRPAGPPPGRVRPGTAG</sequence>
<dbReference type="InterPro" id="IPR036640">
    <property type="entry name" value="ABC1_TM_sf"/>
</dbReference>
<keyword evidence="6 8" id="KW-0472">Membrane</keyword>
<organism evidence="11 12">
    <name type="scientific">Streptomyces tremellae</name>
    <dbReference type="NCBI Taxonomy" id="1124239"/>
    <lineage>
        <taxon>Bacteria</taxon>
        <taxon>Bacillati</taxon>
        <taxon>Actinomycetota</taxon>
        <taxon>Actinomycetes</taxon>
        <taxon>Kitasatosporales</taxon>
        <taxon>Streptomycetaceae</taxon>
        <taxon>Streptomyces</taxon>
    </lineage>
</organism>
<dbReference type="Gene3D" id="1.20.1560.10">
    <property type="entry name" value="ABC transporter type 1, transmembrane domain"/>
    <property type="match status" value="1"/>
</dbReference>
<keyword evidence="12" id="KW-1185">Reference proteome</keyword>
<dbReference type="Pfam" id="PF00664">
    <property type="entry name" value="ABC_membrane"/>
    <property type="match status" value="1"/>
</dbReference>
<dbReference type="Pfam" id="PF00005">
    <property type="entry name" value="ABC_tran"/>
    <property type="match status" value="1"/>
</dbReference>
<feature type="compositionally biased region" description="Basic and acidic residues" evidence="7">
    <location>
        <begin position="1"/>
        <end position="21"/>
    </location>
</feature>
<dbReference type="SMART" id="SM00382">
    <property type="entry name" value="AAA"/>
    <property type="match status" value="1"/>
</dbReference>
<feature type="domain" description="ABC transmembrane type-1" evidence="10">
    <location>
        <begin position="89"/>
        <end position="372"/>
    </location>
</feature>